<gene>
    <name evidence="4" type="ORF">Pan14r_21590</name>
</gene>
<evidence type="ECO:0000256" key="1">
    <source>
        <dbReference type="SAM" id="MobiDB-lite"/>
    </source>
</evidence>
<feature type="region of interest" description="Disordered" evidence="1">
    <location>
        <begin position="796"/>
        <end position="847"/>
    </location>
</feature>
<keyword evidence="2" id="KW-0812">Transmembrane</keyword>
<proteinExistence type="predicted"/>
<feature type="compositionally biased region" description="Low complexity" evidence="1">
    <location>
        <begin position="180"/>
        <end position="193"/>
    </location>
</feature>
<keyword evidence="2" id="KW-0472">Membrane</keyword>
<feature type="region of interest" description="Disordered" evidence="1">
    <location>
        <begin position="1230"/>
        <end position="1333"/>
    </location>
</feature>
<reference evidence="4 5" key="1">
    <citation type="submission" date="2019-02" db="EMBL/GenBank/DDBJ databases">
        <title>Deep-cultivation of Planctomycetes and their phenomic and genomic characterization uncovers novel biology.</title>
        <authorList>
            <person name="Wiegand S."/>
            <person name="Jogler M."/>
            <person name="Boedeker C."/>
            <person name="Pinto D."/>
            <person name="Vollmers J."/>
            <person name="Rivas-Marin E."/>
            <person name="Kohn T."/>
            <person name="Peeters S.H."/>
            <person name="Heuer A."/>
            <person name="Rast P."/>
            <person name="Oberbeckmann S."/>
            <person name="Bunk B."/>
            <person name="Jeske O."/>
            <person name="Meyerdierks A."/>
            <person name="Storesund J.E."/>
            <person name="Kallscheuer N."/>
            <person name="Luecker S."/>
            <person name="Lage O.M."/>
            <person name="Pohl T."/>
            <person name="Merkel B.J."/>
            <person name="Hornburger P."/>
            <person name="Mueller R.-W."/>
            <person name="Bruemmer F."/>
            <person name="Labrenz M."/>
            <person name="Spormann A.M."/>
            <person name="Op Den Camp H."/>
            <person name="Overmann J."/>
            <person name="Amann R."/>
            <person name="Jetten M.S.M."/>
            <person name="Mascher T."/>
            <person name="Medema M.H."/>
            <person name="Devos D.P."/>
            <person name="Kaster A.-K."/>
            <person name="Ovreas L."/>
            <person name="Rohde M."/>
            <person name="Galperin M.Y."/>
            <person name="Jogler C."/>
        </authorList>
    </citation>
    <scope>NUCLEOTIDE SEQUENCE [LARGE SCALE GENOMIC DNA]</scope>
    <source>
        <strain evidence="4 5">Pan14r</strain>
    </source>
</reference>
<accession>A0A5C5Y581</accession>
<feature type="region of interest" description="Disordered" evidence="1">
    <location>
        <begin position="41"/>
        <end position="68"/>
    </location>
</feature>
<feature type="compositionally biased region" description="Low complexity" evidence="1">
    <location>
        <begin position="1311"/>
        <end position="1327"/>
    </location>
</feature>
<dbReference type="RefSeq" id="WP_146439075.1">
    <property type="nucleotide sequence ID" value="NZ_SJPL01000001.1"/>
</dbReference>
<evidence type="ECO:0000256" key="2">
    <source>
        <dbReference type="SAM" id="Phobius"/>
    </source>
</evidence>
<sequence length="1333" mass="144116" precursor="true">MNPTPRQRPESGIGRPLNRCRIAIVLAIALVALAWPKVALAQPPGTEPPTNRPQENGGIGSSPERPTGSSLSVEAFVYLDEAGDPVVRPAMSWEEFERIRRLAQGLGATSQTHGNMSLTVQGDVEQDSADLSVSLSVDIDSTQGRWVSVPLRMGNFHPSGEFEIVESTLSGDDPTESSSAPDPTATTETNATETDTDDSDRGSDTEDDGDEPKDQDNQDDRATASKPSAGDSAGDDADPDSNDDNDSDSEPDETEDEPAEPTEPEPSSGPQVDAPELDETTTSQPPPAGRHRITMAPDRSGFVLWSSTTRPCRLTIKVPAVVRVGGENGLRHVDFDLPVATSRIVMNVEGVGLTSQVIGRGDEVSEQRTLDDRTVLSVDSAGGQFTLQWSKVKQRAVASDMLDAYVNAKVTWDSPQDQPILTSQLTVRNLRGDLTSFTIQLPPETVLLDTPTVDSNVEVAELELPDPGESAGRMTVTLMENERVSRLDLTINLQVRNSGADATAPLSLRVPEVVDAVFQRGELRFLCSEDYRLRWISRPWIQSVVGRTTEELSTRRSYFFDLDRANVALPVWLTAKQRQLRLTSDIDVSLHDSALTATMTVRPSGQLVGGGGLKVDLSDWTVRSIVDVDTGVDLDAFSDGSVREIEVSQLDTGDLAAFQIVADRTLAPEQSAVDVALPRVIGLDDTTLVSDANLRIIHAGRSRLIVDLEQSVGLDPSVTQPNDGSVESTLTSLYRILPTGQPTRLVGTVVKQPQQVSLLSDATLELDGDAIQVTIDWTVTSPFDLEGRLPVRVLRDPSAESNSATPAIDADSESTTDASLATAGILNDDSSDPPLAETESDDSAEQTSTVPLADWIVWVDGSSAAIRPLGKDRYEIVSEQLTDGARSIRWRYRVPVADVVPESGVLTVALPRPDTSEVMMRNVRRVLLRGDASRDLVSIDHPGRSQLEFARPTSQPLRVRVLNKAKSVHRTMVRRAVIRSFLGQNVRHEQVFALVEGGETFRLELAPDVRPISANATIDGRDVPARLRDGGMEVTLPSTGAVQTVRLDVWFDVDRPPVWIPVRPLLQFVTGTERVYWQIVAPRDQHIVWASPTIGRAMSWRFDRWRLARRPTESDSNLATWVGIESLPRPPGGNIYLYVGSSVSSFSVLTFSSMLLWLLIGSIVLGFAALMTATPIVRHPMTGVFAAFSLAGLLLIAPDAAVLAGQWLVVSLVLLVIMVAVRALMTDRQASRVLSPSTTPRPATTGSTRHSNSPDTGPGVQSDSALRHGGGSKASPAPSIDPDALSKTETLDRRPGDPEPAQGGPILSPHDPASTQQPTSSPQPTDSPSRRNE</sequence>
<keyword evidence="3" id="KW-0732">Signal</keyword>
<feature type="compositionally biased region" description="Polar residues" evidence="1">
    <location>
        <begin position="1232"/>
        <end position="1264"/>
    </location>
</feature>
<feature type="region of interest" description="Disordered" evidence="1">
    <location>
        <begin position="168"/>
        <end position="295"/>
    </location>
</feature>
<feature type="transmembrane region" description="Helical" evidence="2">
    <location>
        <begin position="1180"/>
        <end position="1198"/>
    </location>
</feature>
<dbReference type="Proteomes" id="UP000317238">
    <property type="component" value="Unassembled WGS sequence"/>
</dbReference>
<evidence type="ECO:0000256" key="3">
    <source>
        <dbReference type="SAM" id="SignalP"/>
    </source>
</evidence>
<evidence type="ECO:0000313" key="4">
    <source>
        <dbReference type="EMBL" id="TWT69863.1"/>
    </source>
</evidence>
<feature type="chain" id="PRO_5022821679" evidence="3">
    <location>
        <begin position="42"/>
        <end position="1333"/>
    </location>
</feature>
<keyword evidence="5" id="KW-1185">Reference proteome</keyword>
<evidence type="ECO:0000313" key="5">
    <source>
        <dbReference type="Proteomes" id="UP000317238"/>
    </source>
</evidence>
<comment type="caution">
    <text evidence="4">The sequence shown here is derived from an EMBL/GenBank/DDBJ whole genome shotgun (WGS) entry which is preliminary data.</text>
</comment>
<dbReference type="OrthoDB" id="219245at2"/>
<feature type="compositionally biased region" description="Acidic residues" evidence="1">
    <location>
        <begin position="233"/>
        <end position="263"/>
    </location>
</feature>
<keyword evidence="2" id="KW-1133">Transmembrane helix</keyword>
<feature type="compositionally biased region" description="Basic and acidic residues" evidence="1">
    <location>
        <begin position="1284"/>
        <end position="1297"/>
    </location>
</feature>
<feature type="compositionally biased region" description="Basic and acidic residues" evidence="1">
    <location>
        <begin position="212"/>
        <end position="223"/>
    </location>
</feature>
<name>A0A5C5Y581_9PLAN</name>
<dbReference type="EMBL" id="SJPL01000001">
    <property type="protein sequence ID" value="TWT69863.1"/>
    <property type="molecule type" value="Genomic_DNA"/>
</dbReference>
<feature type="transmembrane region" description="Helical" evidence="2">
    <location>
        <begin position="1204"/>
        <end position="1225"/>
    </location>
</feature>
<feature type="signal peptide" evidence="3">
    <location>
        <begin position="1"/>
        <end position="41"/>
    </location>
</feature>
<organism evidence="4 5">
    <name type="scientific">Crateriforma conspicua</name>
    <dbReference type="NCBI Taxonomy" id="2527996"/>
    <lineage>
        <taxon>Bacteria</taxon>
        <taxon>Pseudomonadati</taxon>
        <taxon>Planctomycetota</taxon>
        <taxon>Planctomycetia</taxon>
        <taxon>Planctomycetales</taxon>
        <taxon>Planctomycetaceae</taxon>
        <taxon>Crateriforma</taxon>
    </lineage>
</organism>
<protein>
    <submittedName>
        <fullName evidence="4">Uncharacterized protein</fullName>
    </submittedName>
</protein>
<feature type="transmembrane region" description="Helical" evidence="2">
    <location>
        <begin position="1154"/>
        <end position="1173"/>
    </location>
</feature>